<reference evidence="1" key="2">
    <citation type="submission" date="2020-11" db="EMBL/GenBank/DDBJ databases">
        <authorList>
            <person name="McCartney M.A."/>
            <person name="Auch B."/>
            <person name="Kono T."/>
            <person name="Mallez S."/>
            <person name="Becker A."/>
            <person name="Gohl D.M."/>
            <person name="Silverstein K.A.T."/>
            <person name="Koren S."/>
            <person name="Bechman K.B."/>
            <person name="Herman A."/>
            <person name="Abrahante J.E."/>
            <person name="Garbe J."/>
        </authorList>
    </citation>
    <scope>NUCLEOTIDE SEQUENCE</scope>
    <source>
        <strain evidence="1">Duluth1</strain>
        <tissue evidence="1">Whole animal</tissue>
    </source>
</reference>
<name>A0A9D4HWU1_DREPO</name>
<evidence type="ECO:0000313" key="1">
    <source>
        <dbReference type="EMBL" id="KAH3738250.1"/>
    </source>
</evidence>
<organism evidence="1 2">
    <name type="scientific">Dreissena polymorpha</name>
    <name type="common">Zebra mussel</name>
    <name type="synonym">Mytilus polymorpha</name>
    <dbReference type="NCBI Taxonomy" id="45954"/>
    <lineage>
        <taxon>Eukaryota</taxon>
        <taxon>Metazoa</taxon>
        <taxon>Spiralia</taxon>
        <taxon>Lophotrochozoa</taxon>
        <taxon>Mollusca</taxon>
        <taxon>Bivalvia</taxon>
        <taxon>Autobranchia</taxon>
        <taxon>Heteroconchia</taxon>
        <taxon>Euheterodonta</taxon>
        <taxon>Imparidentia</taxon>
        <taxon>Neoheterodontei</taxon>
        <taxon>Myida</taxon>
        <taxon>Dreissenoidea</taxon>
        <taxon>Dreissenidae</taxon>
        <taxon>Dreissena</taxon>
    </lineage>
</organism>
<dbReference type="Proteomes" id="UP000828390">
    <property type="component" value="Unassembled WGS sequence"/>
</dbReference>
<evidence type="ECO:0000313" key="2">
    <source>
        <dbReference type="Proteomes" id="UP000828390"/>
    </source>
</evidence>
<reference evidence="1" key="1">
    <citation type="journal article" date="2019" name="bioRxiv">
        <title>The Genome of the Zebra Mussel, Dreissena polymorpha: A Resource for Invasive Species Research.</title>
        <authorList>
            <person name="McCartney M.A."/>
            <person name="Auch B."/>
            <person name="Kono T."/>
            <person name="Mallez S."/>
            <person name="Zhang Y."/>
            <person name="Obille A."/>
            <person name="Becker A."/>
            <person name="Abrahante J.E."/>
            <person name="Garbe J."/>
            <person name="Badalamenti J.P."/>
            <person name="Herman A."/>
            <person name="Mangelson H."/>
            <person name="Liachko I."/>
            <person name="Sullivan S."/>
            <person name="Sone E.D."/>
            <person name="Koren S."/>
            <person name="Silverstein K.A.T."/>
            <person name="Beckman K.B."/>
            <person name="Gohl D.M."/>
        </authorList>
    </citation>
    <scope>NUCLEOTIDE SEQUENCE</scope>
    <source>
        <strain evidence="1">Duluth1</strain>
        <tissue evidence="1">Whole animal</tissue>
    </source>
</reference>
<protein>
    <submittedName>
        <fullName evidence="1">Uncharacterized protein</fullName>
    </submittedName>
</protein>
<proteinExistence type="predicted"/>
<dbReference type="AlphaFoldDB" id="A0A9D4HWU1"/>
<sequence length="67" mass="7245">MDSHTLLHSKYNNTEKLHAEGIFAALQGGTMKANGQFSIGIGERFVVVAGITPADRISTTIRCLSLR</sequence>
<accession>A0A9D4HWU1</accession>
<keyword evidence="2" id="KW-1185">Reference proteome</keyword>
<gene>
    <name evidence="1" type="ORF">DPMN_044880</name>
</gene>
<dbReference type="EMBL" id="JAIWYP010000011">
    <property type="protein sequence ID" value="KAH3738250.1"/>
    <property type="molecule type" value="Genomic_DNA"/>
</dbReference>
<comment type="caution">
    <text evidence="1">The sequence shown here is derived from an EMBL/GenBank/DDBJ whole genome shotgun (WGS) entry which is preliminary data.</text>
</comment>